<sequence>MEGVLWKWTNYWNGWQTRWFVLENGVLTYYKSREEVNKGCKGSIKVQACEIIVHTIDMTRLDLDIPGEQHLYLKAATPQERQGWLVALGSAKACVQSRNKKDTSESIRNNSDCNPDTLKTKKSELRLYCDLLMQQVHVVKTAANNENGPEVQKMDEATSLLTATCDTFIKTLEECMKLSSANVLYELSQHNEVTLPPTHIIPSTRKISKTMVRMNSNDS</sequence>
<evidence type="ECO:0000313" key="7">
    <source>
        <dbReference type="EMBL" id="KAF2899225.1"/>
    </source>
</evidence>
<dbReference type="Pfam" id="PF00169">
    <property type="entry name" value="PH"/>
    <property type="match status" value="1"/>
</dbReference>
<evidence type="ECO:0000256" key="3">
    <source>
        <dbReference type="ARBA" id="ARBA00022553"/>
    </source>
</evidence>
<dbReference type="PROSITE" id="PS50003">
    <property type="entry name" value="PH_DOMAIN"/>
    <property type="match status" value="1"/>
</dbReference>
<keyword evidence="3" id="KW-0597">Phosphoprotein</keyword>
<evidence type="ECO:0000313" key="8">
    <source>
        <dbReference type="Proteomes" id="UP000801492"/>
    </source>
</evidence>
<dbReference type="PANTHER" id="PTHR22902">
    <property type="entry name" value="SESQUIPEDALIAN"/>
    <property type="match status" value="1"/>
</dbReference>
<dbReference type="GO" id="GO:0005829">
    <property type="term" value="C:cytosol"/>
    <property type="evidence" value="ECO:0007669"/>
    <property type="project" value="GOC"/>
</dbReference>
<dbReference type="InterPro" id="IPR011993">
    <property type="entry name" value="PH-like_dom_sf"/>
</dbReference>
<dbReference type="GO" id="GO:0005802">
    <property type="term" value="C:trans-Golgi network"/>
    <property type="evidence" value="ECO:0007669"/>
    <property type="project" value="TreeGrafter"/>
</dbReference>
<dbReference type="EMBL" id="VTPC01002961">
    <property type="protein sequence ID" value="KAF2899225.1"/>
    <property type="molecule type" value="Genomic_DNA"/>
</dbReference>
<accession>A0A8K0D4D0</accession>
<evidence type="ECO:0000256" key="5">
    <source>
        <dbReference type="ARBA" id="ARBA00023136"/>
    </source>
</evidence>
<dbReference type="GO" id="GO:0016020">
    <property type="term" value="C:membrane"/>
    <property type="evidence" value="ECO:0007669"/>
    <property type="project" value="UniProtKB-SubCell"/>
</dbReference>
<protein>
    <recommendedName>
        <fullName evidence="6">PH domain-containing protein</fullName>
    </recommendedName>
</protein>
<dbReference type="InterPro" id="IPR001849">
    <property type="entry name" value="PH_domain"/>
</dbReference>
<dbReference type="SUPFAM" id="SSF50729">
    <property type="entry name" value="PH domain-like"/>
    <property type="match status" value="1"/>
</dbReference>
<evidence type="ECO:0000256" key="4">
    <source>
        <dbReference type="ARBA" id="ARBA00023034"/>
    </source>
</evidence>
<proteinExistence type="predicted"/>
<dbReference type="Gene3D" id="2.30.29.30">
    <property type="entry name" value="Pleckstrin-homology domain (PH domain)/Phosphotyrosine-binding domain (PTB)"/>
    <property type="match status" value="1"/>
</dbReference>
<reference evidence="7" key="1">
    <citation type="submission" date="2019-08" db="EMBL/GenBank/DDBJ databases">
        <title>The genome of the North American firefly Photinus pyralis.</title>
        <authorList>
            <consortium name="Photinus pyralis genome working group"/>
            <person name="Fallon T.R."/>
            <person name="Sander Lower S.E."/>
            <person name="Weng J.-K."/>
        </authorList>
    </citation>
    <scope>NUCLEOTIDE SEQUENCE</scope>
    <source>
        <strain evidence="7">TRF0915ILg1</strain>
        <tissue evidence="7">Whole body</tissue>
    </source>
</reference>
<dbReference type="GO" id="GO:0007032">
    <property type="term" value="P:endosome organization"/>
    <property type="evidence" value="ECO:0007669"/>
    <property type="project" value="TreeGrafter"/>
</dbReference>
<keyword evidence="5" id="KW-0472">Membrane</keyword>
<evidence type="ECO:0000259" key="6">
    <source>
        <dbReference type="PROSITE" id="PS50003"/>
    </source>
</evidence>
<keyword evidence="8" id="KW-1185">Reference proteome</keyword>
<comment type="subcellular location">
    <subcellularLocation>
        <location evidence="2">Golgi apparatus</location>
        <location evidence="2">trans-Golgi network membrane</location>
    </subcellularLocation>
    <subcellularLocation>
        <location evidence="1">Membrane</location>
        <topology evidence="1">Peripheral membrane protein</topology>
    </subcellularLocation>
</comment>
<dbReference type="OrthoDB" id="1854502at2759"/>
<dbReference type="GO" id="GO:0055037">
    <property type="term" value="C:recycling endosome"/>
    <property type="evidence" value="ECO:0007669"/>
    <property type="project" value="TreeGrafter"/>
</dbReference>
<name>A0A8K0D4D0_IGNLU</name>
<dbReference type="Proteomes" id="UP000801492">
    <property type="component" value="Unassembled WGS sequence"/>
</dbReference>
<feature type="domain" description="PH" evidence="6">
    <location>
        <begin position="1"/>
        <end position="93"/>
    </location>
</feature>
<dbReference type="GO" id="GO:0042147">
    <property type="term" value="P:retrograde transport, endosome to Golgi"/>
    <property type="evidence" value="ECO:0007669"/>
    <property type="project" value="TreeGrafter"/>
</dbReference>
<organism evidence="7 8">
    <name type="scientific">Ignelater luminosus</name>
    <name type="common">Cucubano</name>
    <name type="synonym">Pyrophorus luminosus</name>
    <dbReference type="NCBI Taxonomy" id="2038154"/>
    <lineage>
        <taxon>Eukaryota</taxon>
        <taxon>Metazoa</taxon>
        <taxon>Ecdysozoa</taxon>
        <taxon>Arthropoda</taxon>
        <taxon>Hexapoda</taxon>
        <taxon>Insecta</taxon>
        <taxon>Pterygota</taxon>
        <taxon>Neoptera</taxon>
        <taxon>Endopterygota</taxon>
        <taxon>Coleoptera</taxon>
        <taxon>Polyphaga</taxon>
        <taxon>Elateriformia</taxon>
        <taxon>Elateroidea</taxon>
        <taxon>Elateridae</taxon>
        <taxon>Agrypninae</taxon>
        <taxon>Pyrophorini</taxon>
        <taxon>Ignelater</taxon>
    </lineage>
</organism>
<keyword evidence="4" id="KW-0333">Golgi apparatus</keyword>
<dbReference type="CDD" id="cd01247">
    <property type="entry name" value="PH_FAPP1_FAPP2"/>
    <property type="match status" value="1"/>
</dbReference>
<dbReference type="PANTHER" id="PTHR22902:SF27">
    <property type="entry name" value="PLECKSTRIN HOMOLOGY DOMAIN-CONTAINING FAMILY A MEMBER 3"/>
    <property type="match status" value="1"/>
</dbReference>
<dbReference type="AlphaFoldDB" id="A0A8K0D4D0"/>
<evidence type="ECO:0000256" key="2">
    <source>
        <dbReference type="ARBA" id="ARBA00004198"/>
    </source>
</evidence>
<gene>
    <name evidence="7" type="ORF">ILUMI_06946</name>
</gene>
<dbReference type="FunFam" id="2.30.29.30:FF:000085">
    <property type="entry name" value="Pleckstrin homology domain-containing family A member 8"/>
    <property type="match status" value="1"/>
</dbReference>
<dbReference type="GO" id="GO:0005769">
    <property type="term" value="C:early endosome"/>
    <property type="evidence" value="ECO:0007669"/>
    <property type="project" value="TreeGrafter"/>
</dbReference>
<dbReference type="SMART" id="SM00233">
    <property type="entry name" value="PH"/>
    <property type="match status" value="1"/>
</dbReference>
<dbReference type="InterPro" id="IPR045188">
    <property type="entry name" value="Boi1/Boi2-like"/>
</dbReference>
<evidence type="ECO:0000256" key="1">
    <source>
        <dbReference type="ARBA" id="ARBA00004170"/>
    </source>
</evidence>
<dbReference type="GO" id="GO:0001881">
    <property type="term" value="P:receptor recycling"/>
    <property type="evidence" value="ECO:0007669"/>
    <property type="project" value="TreeGrafter"/>
</dbReference>
<comment type="caution">
    <text evidence="7">The sequence shown here is derived from an EMBL/GenBank/DDBJ whole genome shotgun (WGS) entry which is preliminary data.</text>
</comment>